<dbReference type="NCBIfam" id="TIGR00254">
    <property type="entry name" value="GGDEF"/>
    <property type="match status" value="1"/>
</dbReference>
<evidence type="ECO:0000259" key="2">
    <source>
        <dbReference type="PROSITE" id="PS50883"/>
    </source>
</evidence>
<dbReference type="InterPro" id="IPR035919">
    <property type="entry name" value="EAL_sf"/>
</dbReference>
<evidence type="ECO:0000259" key="1">
    <source>
        <dbReference type="PROSITE" id="PS50112"/>
    </source>
</evidence>
<dbReference type="InterPro" id="IPR013767">
    <property type="entry name" value="PAS_fold"/>
</dbReference>
<dbReference type="Pfam" id="PF13426">
    <property type="entry name" value="PAS_9"/>
    <property type="match status" value="1"/>
</dbReference>
<dbReference type="InterPro" id="IPR035965">
    <property type="entry name" value="PAS-like_dom_sf"/>
</dbReference>
<dbReference type="PROSITE" id="PS50883">
    <property type="entry name" value="EAL"/>
    <property type="match status" value="1"/>
</dbReference>
<keyword evidence="5" id="KW-1185">Reference proteome</keyword>
<feature type="domain" description="EAL" evidence="2">
    <location>
        <begin position="407"/>
        <end position="661"/>
    </location>
</feature>
<dbReference type="Pfam" id="PF00990">
    <property type="entry name" value="GGDEF"/>
    <property type="match status" value="1"/>
</dbReference>
<dbReference type="Pfam" id="PF00563">
    <property type="entry name" value="EAL"/>
    <property type="match status" value="1"/>
</dbReference>
<dbReference type="SUPFAM" id="SSF55073">
    <property type="entry name" value="Nucleotide cyclase"/>
    <property type="match status" value="1"/>
</dbReference>
<dbReference type="SUPFAM" id="SSF141868">
    <property type="entry name" value="EAL domain-like"/>
    <property type="match status" value="1"/>
</dbReference>
<organism evidence="4 5">
    <name type="scientific">Psychrobacillus insolitus</name>
    <dbReference type="NCBI Taxonomy" id="1461"/>
    <lineage>
        <taxon>Bacteria</taxon>
        <taxon>Bacillati</taxon>
        <taxon>Bacillota</taxon>
        <taxon>Bacilli</taxon>
        <taxon>Bacillales</taxon>
        <taxon>Bacillaceae</taxon>
        <taxon>Psychrobacillus</taxon>
    </lineage>
</organism>
<dbReference type="SMART" id="SM00091">
    <property type="entry name" value="PAS"/>
    <property type="match status" value="2"/>
</dbReference>
<dbReference type="InterPro" id="IPR043128">
    <property type="entry name" value="Rev_trsase/Diguanyl_cyclase"/>
</dbReference>
<proteinExistence type="predicted"/>
<dbReference type="InterPro" id="IPR029787">
    <property type="entry name" value="Nucleotide_cyclase"/>
</dbReference>
<evidence type="ECO:0000313" key="5">
    <source>
        <dbReference type="Proteomes" id="UP000248646"/>
    </source>
</evidence>
<dbReference type="PANTHER" id="PTHR44757">
    <property type="entry name" value="DIGUANYLATE CYCLASE DGCP"/>
    <property type="match status" value="1"/>
</dbReference>
<protein>
    <submittedName>
        <fullName evidence="4">PAS domain S-box-containing protein/diguanylate cyclase (GGDEF)-like protein</fullName>
    </submittedName>
</protein>
<name>A0A2W7MF48_9BACI</name>
<dbReference type="GO" id="GO:0006355">
    <property type="term" value="P:regulation of DNA-templated transcription"/>
    <property type="evidence" value="ECO:0007669"/>
    <property type="project" value="InterPro"/>
</dbReference>
<dbReference type="Gene3D" id="3.30.70.270">
    <property type="match status" value="1"/>
</dbReference>
<dbReference type="InterPro" id="IPR001633">
    <property type="entry name" value="EAL_dom"/>
</dbReference>
<dbReference type="CDD" id="cd00130">
    <property type="entry name" value="PAS"/>
    <property type="match status" value="1"/>
</dbReference>
<dbReference type="InterPro" id="IPR000160">
    <property type="entry name" value="GGDEF_dom"/>
</dbReference>
<dbReference type="CDD" id="cd01949">
    <property type="entry name" value="GGDEF"/>
    <property type="match status" value="1"/>
</dbReference>
<gene>
    <name evidence="4" type="ORF">C7437_10450</name>
</gene>
<dbReference type="Proteomes" id="UP000248646">
    <property type="component" value="Unassembled WGS sequence"/>
</dbReference>
<evidence type="ECO:0000313" key="4">
    <source>
        <dbReference type="EMBL" id="PZX04538.1"/>
    </source>
</evidence>
<dbReference type="InterPro" id="IPR052155">
    <property type="entry name" value="Biofilm_reg_signaling"/>
</dbReference>
<dbReference type="Pfam" id="PF00989">
    <property type="entry name" value="PAS"/>
    <property type="match status" value="1"/>
</dbReference>
<dbReference type="PROSITE" id="PS50112">
    <property type="entry name" value="PAS"/>
    <property type="match status" value="1"/>
</dbReference>
<feature type="domain" description="PAS" evidence="1">
    <location>
        <begin position="120"/>
        <end position="171"/>
    </location>
</feature>
<dbReference type="PROSITE" id="PS50887">
    <property type="entry name" value="GGDEF"/>
    <property type="match status" value="1"/>
</dbReference>
<dbReference type="Gene3D" id="3.20.20.450">
    <property type="entry name" value="EAL domain"/>
    <property type="match status" value="1"/>
</dbReference>
<dbReference type="RefSeq" id="WP_245909280.1">
    <property type="nucleotide sequence ID" value="NZ_QKZI01000004.1"/>
</dbReference>
<dbReference type="InterPro" id="IPR000014">
    <property type="entry name" value="PAS"/>
</dbReference>
<dbReference type="Gene3D" id="3.30.450.20">
    <property type="entry name" value="PAS domain"/>
    <property type="match status" value="2"/>
</dbReference>
<reference evidence="4 5" key="1">
    <citation type="submission" date="2018-06" db="EMBL/GenBank/DDBJ databases">
        <title>Genomic Encyclopedia of Type Strains, Phase IV (KMG-IV): sequencing the most valuable type-strain genomes for metagenomic binning, comparative biology and taxonomic classification.</title>
        <authorList>
            <person name="Goeker M."/>
        </authorList>
    </citation>
    <scope>NUCLEOTIDE SEQUENCE [LARGE SCALE GENOMIC DNA]</scope>
    <source>
        <strain evidence="4 5">DSM 5</strain>
    </source>
</reference>
<dbReference type="AlphaFoldDB" id="A0A2W7MF48"/>
<comment type="caution">
    <text evidence="4">The sequence shown here is derived from an EMBL/GenBank/DDBJ whole genome shotgun (WGS) entry which is preliminary data.</text>
</comment>
<evidence type="ECO:0000259" key="3">
    <source>
        <dbReference type="PROSITE" id="PS50887"/>
    </source>
</evidence>
<dbReference type="EMBL" id="QKZI01000004">
    <property type="protein sequence ID" value="PZX04538.1"/>
    <property type="molecule type" value="Genomic_DNA"/>
</dbReference>
<sequence>MHKEIIDSLIDHVASIDLNGKITFTNQAWKNFSIVNEGDLVQTDIGVNYLEVLKNSNSLKEYNGILDILNGKKAFFDINYACPSPTENRWFSMIVSPLVQQGVIKGATIVHRDISNYEKKRLDAQDILQSMTDAFFSLDETWKIIYINKKAEKLLLSSKETFLGKNLWKEFPDTLQTKFEEHYMRTMIQREETSFEEYYEPLQTWFEINAFPQENGGISVYFVNINEKKAKEKKLWETAYHDYLTGIPNRLLLYKNLKMKLEVGSPFVLYFIDINNFKLVNDAYGHEIGDSFLFEVAKRLKNELPEQFFLARFGGDEFVLCNAYVNDQQVQNDTNHILSILEKPFNTKDLPFINTSVSIGLSIFPKDGSSVDSIITAADTAMYEAKKSRGNSWKMYENSMSDSLNRRILIEKSMKEAILTDRFYTVFQPQVNILEKEIIGIEVLSRWNHVELGPISPEEFISIAEESDQIRMLTEHIIDTALSSYNNWKKIHGFSGRISFNVSSTSLNEPSFVSFLLYQLEKHSIPRDILEIEITENLQVFSSSIIHDHLQDIEEAGIRIAIDDFGVGYSNISYISNLPISKIKLDKFFADGIGVNLKSEAILQAMIILANNLKLDVIAEGVETQEQIDFLETNNCFQVQGYFYDKPLNEDQFIQRLQQLGIKYPKNMKDRALLESK</sequence>
<dbReference type="SUPFAM" id="SSF55785">
    <property type="entry name" value="PYP-like sensor domain (PAS domain)"/>
    <property type="match status" value="2"/>
</dbReference>
<dbReference type="SMART" id="SM00052">
    <property type="entry name" value="EAL"/>
    <property type="match status" value="1"/>
</dbReference>
<dbReference type="NCBIfam" id="TIGR00229">
    <property type="entry name" value="sensory_box"/>
    <property type="match status" value="1"/>
</dbReference>
<dbReference type="PANTHER" id="PTHR44757:SF2">
    <property type="entry name" value="BIOFILM ARCHITECTURE MAINTENANCE PROTEIN MBAA"/>
    <property type="match status" value="1"/>
</dbReference>
<accession>A0A2W7MF48</accession>
<dbReference type="CDD" id="cd01948">
    <property type="entry name" value="EAL"/>
    <property type="match status" value="1"/>
</dbReference>
<feature type="domain" description="GGDEF" evidence="3">
    <location>
        <begin position="265"/>
        <end position="398"/>
    </location>
</feature>
<dbReference type="SMART" id="SM00267">
    <property type="entry name" value="GGDEF"/>
    <property type="match status" value="1"/>
</dbReference>